<keyword evidence="1" id="KW-0472">Membrane</keyword>
<dbReference type="EMBL" id="BKBI01000002">
    <property type="protein sequence ID" value="GEQ34853.1"/>
    <property type="molecule type" value="Genomic_DNA"/>
</dbReference>
<keyword evidence="1" id="KW-1133">Transmembrane helix</keyword>
<keyword evidence="1" id="KW-0812">Transmembrane</keyword>
<feature type="transmembrane region" description="Helical" evidence="1">
    <location>
        <begin position="95"/>
        <end position="114"/>
    </location>
</feature>
<feature type="transmembrane region" description="Helical" evidence="1">
    <location>
        <begin position="69"/>
        <end position="89"/>
    </location>
</feature>
<gene>
    <name evidence="2" type="ORF">M132T_03610</name>
</gene>
<dbReference type="Proteomes" id="UP000887127">
    <property type="component" value="Unassembled WGS sequence"/>
</dbReference>
<protein>
    <submittedName>
        <fullName evidence="2">Uncharacterized protein</fullName>
    </submittedName>
</protein>
<reference evidence="2" key="1">
    <citation type="submission" date="2019-08" db="EMBL/GenBank/DDBJ databases">
        <title>Marinilactibacillus psychrotolerans M13-2T whole genome sequencing project.</title>
        <authorList>
            <person name="Ishikawa M."/>
            <person name="Suzuki T."/>
            <person name="Matsutani M."/>
        </authorList>
    </citation>
    <scope>NUCLEOTIDE SEQUENCE</scope>
    <source>
        <strain evidence="2">M13-2T</strain>
    </source>
</reference>
<evidence type="ECO:0000256" key="1">
    <source>
        <dbReference type="SAM" id="Phobius"/>
    </source>
</evidence>
<evidence type="ECO:0000313" key="2">
    <source>
        <dbReference type="EMBL" id="GEQ34853.1"/>
    </source>
</evidence>
<sequence>MIKIDFRKGVQTIKLKILTGLSVLSGLIYLGLYQSVSSTTNRLLFFITLGIIFISLLQDRVELNTHKYLLYLLYLNSMIVILIPIQFYGQELSKMYKLFLSILVIGGIVVDIIWRNKKKE</sequence>
<comment type="caution">
    <text evidence="2">The sequence shown here is derived from an EMBL/GenBank/DDBJ whole genome shotgun (WGS) entry which is preliminary data.</text>
</comment>
<feature type="transmembrane region" description="Helical" evidence="1">
    <location>
        <begin position="12"/>
        <end position="33"/>
    </location>
</feature>
<dbReference type="AlphaFoldDB" id="A0AAV3WR25"/>
<accession>A0AAV3WR25</accession>
<evidence type="ECO:0000313" key="3">
    <source>
        <dbReference type="Proteomes" id="UP000887127"/>
    </source>
</evidence>
<feature type="transmembrane region" description="Helical" evidence="1">
    <location>
        <begin position="39"/>
        <end position="57"/>
    </location>
</feature>
<organism evidence="2 3">
    <name type="scientific">Marinilactibacillus psychrotolerans</name>
    <dbReference type="NCBI Taxonomy" id="191770"/>
    <lineage>
        <taxon>Bacteria</taxon>
        <taxon>Bacillati</taxon>
        <taxon>Bacillota</taxon>
        <taxon>Bacilli</taxon>
        <taxon>Lactobacillales</taxon>
        <taxon>Carnobacteriaceae</taxon>
        <taxon>Marinilactibacillus</taxon>
    </lineage>
</organism>
<name>A0AAV3WR25_9LACT</name>
<proteinExistence type="predicted"/>